<organism evidence="3 4">
    <name type="scientific">Podila minutissima</name>
    <dbReference type="NCBI Taxonomy" id="64525"/>
    <lineage>
        <taxon>Eukaryota</taxon>
        <taxon>Fungi</taxon>
        <taxon>Fungi incertae sedis</taxon>
        <taxon>Mucoromycota</taxon>
        <taxon>Mortierellomycotina</taxon>
        <taxon>Mortierellomycetes</taxon>
        <taxon>Mortierellales</taxon>
        <taxon>Mortierellaceae</taxon>
        <taxon>Podila</taxon>
    </lineage>
</organism>
<feature type="domain" description="MAGE" evidence="2">
    <location>
        <begin position="82"/>
        <end position="283"/>
    </location>
</feature>
<dbReference type="InterPro" id="IPR041898">
    <property type="entry name" value="MAGE_WH1"/>
</dbReference>
<dbReference type="EMBL" id="JAAAUY010000077">
    <property type="protein sequence ID" value="KAF9335990.1"/>
    <property type="molecule type" value="Genomic_DNA"/>
</dbReference>
<dbReference type="Pfam" id="PF01454">
    <property type="entry name" value="MAGE"/>
    <property type="match status" value="1"/>
</dbReference>
<dbReference type="InterPro" id="IPR037445">
    <property type="entry name" value="MAGE"/>
</dbReference>
<evidence type="ECO:0000313" key="3">
    <source>
        <dbReference type="EMBL" id="KAF9335990.1"/>
    </source>
</evidence>
<dbReference type="InterPro" id="IPR041899">
    <property type="entry name" value="MAGE_WH2"/>
</dbReference>
<proteinExistence type="predicted"/>
<sequence>MYDKRRTIVDDDDEGYTQRGSSSSKRGAPSSQMAGSQKRVIRNDSDEETYAPAPIRRTTITTTNSSVSLLDNITDENARDEIERKIKDVVRLAVFTSHSDSSLKREDIKRVVGDITSKMFDAIFQKAQERLRDVFGMELVELTTKGRSGNNAEKGSKAYILRNTLPLELVSSGIVDWEDDLEDMGLLMVVLSLIMIRQGAIYESALMAHLRRMSLLSDESPLGDVSKMMDTYVKKRYIDKVKLEHMDDSGEKVEMELRWGARARVELPEENVVQFMKEVFGRDAPMELEASIMKAAGIKANNAADQREAEKQD</sequence>
<dbReference type="Gene3D" id="1.10.10.1200">
    <property type="entry name" value="MAGE homology domain, winged helix WH1 motif"/>
    <property type="match status" value="1"/>
</dbReference>
<dbReference type="GO" id="GO:0006281">
    <property type="term" value="P:DNA repair"/>
    <property type="evidence" value="ECO:0007669"/>
    <property type="project" value="TreeGrafter"/>
</dbReference>
<comment type="caution">
    <text evidence="3">The sequence shown here is derived from an EMBL/GenBank/DDBJ whole genome shotgun (WGS) entry which is preliminary data.</text>
</comment>
<name>A0A9P5SQJ7_9FUNG</name>
<dbReference type="GO" id="GO:0005634">
    <property type="term" value="C:nucleus"/>
    <property type="evidence" value="ECO:0007669"/>
    <property type="project" value="TreeGrafter"/>
</dbReference>
<dbReference type="PANTHER" id="PTHR11736">
    <property type="entry name" value="MELANOMA-ASSOCIATED ANTIGEN MAGE ANTIGEN"/>
    <property type="match status" value="1"/>
</dbReference>
<evidence type="ECO:0000256" key="1">
    <source>
        <dbReference type="SAM" id="MobiDB-lite"/>
    </source>
</evidence>
<gene>
    <name evidence="3" type="primary">MAGED2</name>
    <name evidence="3" type="ORF">BG006_010045</name>
</gene>
<reference evidence="3" key="1">
    <citation type="journal article" date="2020" name="Fungal Divers.">
        <title>Resolving the Mortierellaceae phylogeny through synthesis of multi-gene phylogenetics and phylogenomics.</title>
        <authorList>
            <person name="Vandepol N."/>
            <person name="Liber J."/>
            <person name="Desiro A."/>
            <person name="Na H."/>
            <person name="Kennedy M."/>
            <person name="Barry K."/>
            <person name="Grigoriev I.V."/>
            <person name="Miller A.N."/>
            <person name="O'Donnell K."/>
            <person name="Stajich J.E."/>
            <person name="Bonito G."/>
        </authorList>
    </citation>
    <scope>NUCLEOTIDE SEQUENCE</scope>
    <source>
        <strain evidence="3">NVP1</strain>
    </source>
</reference>
<feature type="region of interest" description="Disordered" evidence="1">
    <location>
        <begin position="1"/>
        <end position="49"/>
    </location>
</feature>
<dbReference type="SMART" id="SM01373">
    <property type="entry name" value="MAGE"/>
    <property type="match status" value="1"/>
</dbReference>
<dbReference type="AlphaFoldDB" id="A0A9P5SQJ7"/>
<keyword evidence="4" id="KW-1185">Reference proteome</keyword>
<dbReference type="PANTHER" id="PTHR11736:SF14">
    <property type="entry name" value="NSE3 HOMOLOG, SMC5-SMC6 COMPLEX COMPONENT"/>
    <property type="match status" value="1"/>
</dbReference>
<dbReference type="InterPro" id="IPR002190">
    <property type="entry name" value="MHD_dom"/>
</dbReference>
<accession>A0A9P5SQJ7</accession>
<feature type="compositionally biased region" description="Low complexity" evidence="1">
    <location>
        <begin position="19"/>
        <end position="31"/>
    </location>
</feature>
<dbReference type="Proteomes" id="UP000696485">
    <property type="component" value="Unassembled WGS sequence"/>
</dbReference>
<dbReference type="PROSITE" id="PS50838">
    <property type="entry name" value="MAGE"/>
    <property type="match status" value="1"/>
</dbReference>
<dbReference type="Gene3D" id="1.10.10.1210">
    <property type="entry name" value="MAGE homology domain, winged helix WH2 motif"/>
    <property type="match status" value="1"/>
</dbReference>
<evidence type="ECO:0000313" key="4">
    <source>
        <dbReference type="Proteomes" id="UP000696485"/>
    </source>
</evidence>
<evidence type="ECO:0000259" key="2">
    <source>
        <dbReference type="PROSITE" id="PS50838"/>
    </source>
</evidence>
<protein>
    <submittedName>
        <fullName evidence="3">Melanoma-associated antigen D2</fullName>
    </submittedName>
</protein>